<accession>A0A077LXY8</accession>
<evidence type="ECO:0000313" key="1">
    <source>
        <dbReference type="EMBL" id="CCH78763.1"/>
    </source>
</evidence>
<gene>
    <name evidence="1" type="ORF">BN12_340003</name>
</gene>
<organism evidence="1 2">
    <name type="scientific">Nostocoides japonicum T1-X7</name>
    <dbReference type="NCBI Taxonomy" id="1194083"/>
    <lineage>
        <taxon>Bacteria</taxon>
        <taxon>Bacillati</taxon>
        <taxon>Actinomycetota</taxon>
        <taxon>Actinomycetes</taxon>
        <taxon>Micrococcales</taxon>
        <taxon>Intrasporangiaceae</taxon>
        <taxon>Nostocoides</taxon>
    </lineage>
</organism>
<protein>
    <submittedName>
        <fullName evidence="1">Uncharacterized protein</fullName>
    </submittedName>
</protein>
<evidence type="ECO:0000313" key="2">
    <source>
        <dbReference type="Proteomes" id="UP000035721"/>
    </source>
</evidence>
<dbReference type="Proteomes" id="UP000035721">
    <property type="component" value="Unassembled WGS sequence"/>
</dbReference>
<keyword evidence="2" id="KW-1185">Reference proteome</keyword>
<dbReference type="RefSeq" id="WP_048550911.1">
    <property type="nucleotide sequence ID" value="NZ_HF570958.1"/>
</dbReference>
<reference evidence="1 2" key="1">
    <citation type="journal article" date="2013" name="ISME J.">
        <title>A metabolic model for members of the genus Tetrasphaera involved in enhanced biological phosphorus removal.</title>
        <authorList>
            <person name="Kristiansen R."/>
            <person name="Nguyen H.T.T."/>
            <person name="Saunders A.M."/>
            <person name="Nielsen J.L."/>
            <person name="Wimmer R."/>
            <person name="Le V.Q."/>
            <person name="McIlroy S.J."/>
            <person name="Petrovski S."/>
            <person name="Seviour R.J."/>
            <person name="Calteau A."/>
            <person name="Nielsen K.L."/>
            <person name="Nielsen P.H."/>
        </authorList>
    </citation>
    <scope>NUCLEOTIDE SEQUENCE [LARGE SCALE GENOMIC DNA]</scope>
    <source>
        <strain evidence="1 2">T1-X7</strain>
    </source>
</reference>
<dbReference type="OrthoDB" id="9778153at2"/>
<proteinExistence type="predicted"/>
<sequence length="295" mass="31425">MATPLPDGPAERSIFARLVDDAGALPPSDRTLAEAVAAHRELRRSRYADLVGPLLVRTTSLGDLVDGMTQGARRSEPLPVIVVTETGIDAGFVEEALGALDGTPVVPVGIEVGPGTDWRALLDRRLPLAVGVPRSEHLETAVADIAREASDDVPLQAVFRPRPSAGASWPDEAELAGFIRTSIDHDLGFTLSGGILHAIRGRYPKGGQEQEQHGLLNVLVAVRWALNGDDVDELVPLLAEREPSELVQAVTRMSTADAAITRAFFTAYGCKRVMGPLRELADLGVLDLSEEAAGR</sequence>
<dbReference type="EMBL" id="CAJB01000268">
    <property type="protein sequence ID" value="CCH78763.1"/>
    <property type="molecule type" value="Genomic_DNA"/>
</dbReference>
<dbReference type="AlphaFoldDB" id="A0A077LXY8"/>
<dbReference type="STRING" id="1194083.BN12_340003"/>
<comment type="caution">
    <text evidence="1">The sequence shown here is derived from an EMBL/GenBank/DDBJ whole genome shotgun (WGS) entry which is preliminary data.</text>
</comment>
<name>A0A077LXY8_9MICO</name>